<feature type="compositionally biased region" description="Polar residues" evidence="4">
    <location>
        <begin position="686"/>
        <end position="699"/>
    </location>
</feature>
<proteinExistence type="predicted"/>
<reference evidence="5" key="1">
    <citation type="journal article" date="2021" name="IMA Fungus">
        <title>Genomic characterization of three marine fungi, including Emericellopsis atlantica sp. nov. with signatures of a generalist lifestyle and marine biomass degradation.</title>
        <authorList>
            <person name="Hagestad O.C."/>
            <person name="Hou L."/>
            <person name="Andersen J.H."/>
            <person name="Hansen E.H."/>
            <person name="Altermark B."/>
            <person name="Li C."/>
            <person name="Kuhnert E."/>
            <person name="Cox R.J."/>
            <person name="Crous P.W."/>
            <person name="Spatafora J.W."/>
            <person name="Lail K."/>
            <person name="Amirebrahimi M."/>
            <person name="Lipzen A."/>
            <person name="Pangilinan J."/>
            <person name="Andreopoulos W."/>
            <person name="Hayes R.D."/>
            <person name="Ng V."/>
            <person name="Grigoriev I.V."/>
            <person name="Jackson S.A."/>
            <person name="Sutton T.D.S."/>
            <person name="Dobson A.D.W."/>
            <person name="Rama T."/>
        </authorList>
    </citation>
    <scope>NUCLEOTIDE SEQUENCE</scope>
    <source>
        <strain evidence="5">TRa3180A</strain>
    </source>
</reference>
<sequence length="940" mass="104631">MPGRQSHGGLVAKKSNVRNNPKKRALEAFSIASHQTADHIKVRANRLGATEEGGLPSKRRKNDEDDEDEEGGGHETKKPRKGPTKGRFDELDIDEGSDSEGNEWKLGQVDSDDDSNIDSDEAFGESDEEKFDGYAFSGSTENQSQKKKKLPKVRSITLDEDDLDQDSNSDEESDELGDELGDDAIDLAAMLDATEEEEQDTTGKAKDHASDFSGFSEEDEDSDEASGDSENELSSSSFEDASNPAKLALIQEMINGLPQKDRSNRGKQAAADSTGILLMDDAFAEDSTSIPKKKSKDRKHKELEIPLAKRQQARLDRSAAYEKTKEELGRWADTVKHNRRADHLMFPLPNNDVASAKNNTKLHPTTISKPFNELEAKIQLILEESGLATATGQYDEDRLREYEDLETNKMSMEKVKQRRDQLRMARELLFREEVKSKRIKKIKSKSYRKVHRKQREKEDRLNKDALAEGGFEPSEDELEAQDRRRATERMGQKHRESKWAKATKATGRAAWDEDARSGIIEMARREEELRKRVEGKVTMKGYGDNSASSSSESDDDYTGDSDGKDDSRLLRKLKSISRSNDVGAFGPGSKLANMKFMLKAEASRKQDNDAMVEEIRREITGGGSPSDAEDTDVGRRIFGPSSQAAGIKSARSEFEEREETPGSGEDVVPRASLKPVSHAAAKPSVPQKSRPTLNSQANSAAHAEYAVPAEGGAWSKVGKKQTTSNEAESKRRRYKANDAVEVEELDLSQAAMIATQPKLRKPMKTAKSSHMIDASSGEDDSTAQLPFVIRDQELIQRAFAGADVVGEFETEKRQTIMDDDEKVVDSTLPGWGSWTGDGLSKREKARNRGRVLTKVAGIKEANRKDAKLDRVIINEKRVKKNSKYLASTLPHVFESKQQYERSLRMPIGPEWATKESVQGNTKPRILLKQGIIAPMLKPLL</sequence>
<dbReference type="OrthoDB" id="277439at2759"/>
<comment type="subcellular location">
    <subcellularLocation>
        <location evidence="1">Nucleus</location>
        <location evidence="1">Nucleolus</location>
    </subcellularLocation>
</comment>
<keyword evidence="2" id="KW-0597">Phosphoprotein</keyword>
<evidence type="ECO:0000313" key="5">
    <source>
        <dbReference type="EMBL" id="KAG9246084.1"/>
    </source>
</evidence>
<feature type="compositionally biased region" description="Acidic residues" evidence="4">
    <location>
        <begin position="158"/>
        <end position="185"/>
    </location>
</feature>
<dbReference type="EMBL" id="MU253818">
    <property type="protein sequence ID" value="KAG9246084.1"/>
    <property type="molecule type" value="Genomic_DNA"/>
</dbReference>
<evidence type="ECO:0000256" key="3">
    <source>
        <dbReference type="ARBA" id="ARBA00023242"/>
    </source>
</evidence>
<organism evidence="5 6">
    <name type="scientific">Calycina marina</name>
    <dbReference type="NCBI Taxonomy" id="1763456"/>
    <lineage>
        <taxon>Eukaryota</taxon>
        <taxon>Fungi</taxon>
        <taxon>Dikarya</taxon>
        <taxon>Ascomycota</taxon>
        <taxon>Pezizomycotina</taxon>
        <taxon>Leotiomycetes</taxon>
        <taxon>Helotiales</taxon>
        <taxon>Pezizellaceae</taxon>
        <taxon>Calycina</taxon>
    </lineage>
</organism>
<feature type="region of interest" description="Disordered" evidence="4">
    <location>
        <begin position="1"/>
        <end position="273"/>
    </location>
</feature>
<dbReference type="AlphaFoldDB" id="A0A9P7Z629"/>
<dbReference type="Pfam" id="PF04615">
    <property type="entry name" value="Utp14"/>
    <property type="match status" value="1"/>
</dbReference>
<feature type="compositionally biased region" description="Acidic residues" evidence="4">
    <location>
        <begin position="110"/>
        <end position="130"/>
    </location>
</feature>
<evidence type="ECO:0000256" key="4">
    <source>
        <dbReference type="SAM" id="MobiDB-lite"/>
    </source>
</evidence>
<dbReference type="Proteomes" id="UP000887226">
    <property type="component" value="Unassembled WGS sequence"/>
</dbReference>
<feature type="compositionally biased region" description="Basic and acidic residues" evidence="4">
    <location>
        <begin position="480"/>
        <end position="499"/>
    </location>
</feature>
<accession>A0A9P7Z629</accession>
<keyword evidence="6" id="KW-1185">Reference proteome</keyword>
<dbReference type="InterPro" id="IPR006709">
    <property type="entry name" value="SSU_processome_Utp14"/>
</dbReference>
<feature type="compositionally biased region" description="Basic and acidic residues" evidence="4">
    <location>
        <begin position="201"/>
        <end position="210"/>
    </location>
</feature>
<keyword evidence="3" id="KW-0539">Nucleus</keyword>
<evidence type="ECO:0000256" key="2">
    <source>
        <dbReference type="ARBA" id="ARBA00022553"/>
    </source>
</evidence>
<feature type="region of interest" description="Disordered" evidence="4">
    <location>
        <begin position="444"/>
        <end position="511"/>
    </location>
</feature>
<feature type="region of interest" description="Disordered" evidence="4">
    <location>
        <begin position="714"/>
        <end position="734"/>
    </location>
</feature>
<dbReference type="PANTHER" id="PTHR14150">
    <property type="entry name" value="U3 SMALL NUCLEOLAR RNA-ASSOCIATED PROTEIN 14"/>
    <property type="match status" value="1"/>
</dbReference>
<dbReference type="GO" id="GO:0006364">
    <property type="term" value="P:rRNA processing"/>
    <property type="evidence" value="ECO:0007669"/>
    <property type="project" value="InterPro"/>
</dbReference>
<feature type="compositionally biased region" description="Acidic residues" evidence="4">
    <location>
        <begin position="91"/>
        <end position="101"/>
    </location>
</feature>
<dbReference type="PANTHER" id="PTHR14150:SF12">
    <property type="entry name" value="U3 SMALL NUCLEOLAR RNA-ASSOCIATED PROTEIN 14 HOMOLOG A"/>
    <property type="match status" value="1"/>
</dbReference>
<feature type="region of interest" description="Disordered" evidence="4">
    <location>
        <begin position="535"/>
        <end position="589"/>
    </location>
</feature>
<evidence type="ECO:0000313" key="6">
    <source>
        <dbReference type="Proteomes" id="UP000887226"/>
    </source>
</evidence>
<gene>
    <name evidence="5" type="ORF">BJ878DRAFT_438034</name>
</gene>
<dbReference type="GO" id="GO:0032040">
    <property type="term" value="C:small-subunit processome"/>
    <property type="evidence" value="ECO:0007669"/>
    <property type="project" value="InterPro"/>
</dbReference>
<feature type="region of interest" description="Disordered" evidence="4">
    <location>
        <begin position="284"/>
        <end position="303"/>
    </location>
</feature>
<feature type="region of interest" description="Disordered" evidence="4">
    <location>
        <begin position="617"/>
        <end position="702"/>
    </location>
</feature>
<protein>
    <submittedName>
        <fullName evidence="5">Utp14 protein-domain-containing protein</fullName>
    </submittedName>
</protein>
<comment type="caution">
    <text evidence="5">The sequence shown here is derived from an EMBL/GenBank/DDBJ whole genome shotgun (WGS) entry which is preliminary data.</text>
</comment>
<feature type="compositionally biased region" description="Basic and acidic residues" evidence="4">
    <location>
        <begin position="455"/>
        <end position="466"/>
    </location>
</feature>
<feature type="compositionally biased region" description="Acidic residues" evidence="4">
    <location>
        <begin position="216"/>
        <end position="231"/>
    </location>
</feature>
<evidence type="ECO:0000256" key="1">
    <source>
        <dbReference type="ARBA" id="ARBA00004604"/>
    </source>
</evidence>
<name>A0A9P7Z629_9HELO</name>
<feature type="compositionally biased region" description="Basic residues" evidence="4">
    <location>
        <begin position="444"/>
        <end position="454"/>
    </location>
</feature>